<dbReference type="PATRIC" id="fig|1028800.3.peg.1413"/>
<proteinExistence type="predicted"/>
<protein>
    <submittedName>
        <fullName evidence="1">Uncharacterized protein</fullName>
    </submittedName>
</protein>
<dbReference type="AlphaFoldDB" id="A0A068SMR6"/>
<organism evidence="1 2">
    <name type="scientific">Neorhizobium galegae bv. orientalis str. HAMBI 540</name>
    <dbReference type="NCBI Taxonomy" id="1028800"/>
    <lineage>
        <taxon>Bacteria</taxon>
        <taxon>Pseudomonadati</taxon>
        <taxon>Pseudomonadota</taxon>
        <taxon>Alphaproteobacteria</taxon>
        <taxon>Hyphomicrobiales</taxon>
        <taxon>Rhizobiaceae</taxon>
        <taxon>Rhizobium/Agrobacterium group</taxon>
        <taxon>Neorhizobium</taxon>
    </lineage>
</organism>
<accession>A0A068SMR6</accession>
<dbReference type="EMBL" id="HG938353">
    <property type="protein sequence ID" value="CDN47577.1"/>
    <property type="molecule type" value="Genomic_DNA"/>
</dbReference>
<dbReference type="GeneID" id="24256991"/>
<dbReference type="RefSeq" id="WP_038586003.1">
    <property type="nucleotide sequence ID" value="NZ_HG938353.1"/>
</dbReference>
<name>A0A068SMR6_NEOGA</name>
<dbReference type="Proteomes" id="UP000028181">
    <property type="component" value="Chromosome I"/>
</dbReference>
<dbReference type="KEGG" id="ngg:RG540_CH13970"/>
<gene>
    <name evidence="1" type="ORF">RG540_CH13970</name>
</gene>
<dbReference type="HOGENOM" id="CLU_2302899_0_0_5"/>
<reference evidence="2" key="1">
    <citation type="journal article" date="2014" name="BMC Genomics">
        <title>Genome sequencing of two Neorhizobium galegae strains reveals a noeT gene responsible for the unusual acetylation of the nodulation factors.</title>
        <authorList>
            <person name="Osterman J."/>
            <person name="Marsh J."/>
            <person name="Laine P.K."/>
            <person name="Zeng Z."/>
            <person name="Alatalo E."/>
            <person name="Sullivan J.T."/>
            <person name="Young J.P."/>
            <person name="Thomas-Oates J."/>
            <person name="Paulin L."/>
            <person name="Lindstrom K."/>
        </authorList>
    </citation>
    <scope>NUCLEOTIDE SEQUENCE [LARGE SCALE GENOMIC DNA]</scope>
    <source>
        <strain evidence="2">HAMBI 540</strain>
    </source>
</reference>
<evidence type="ECO:0000313" key="1">
    <source>
        <dbReference type="EMBL" id="CDN47577.1"/>
    </source>
</evidence>
<keyword evidence="2" id="KW-1185">Reference proteome</keyword>
<evidence type="ECO:0000313" key="2">
    <source>
        <dbReference type="Proteomes" id="UP000028181"/>
    </source>
</evidence>
<sequence>MPVEIQAAYVKALDQSSFGYAITWRVDGEEKIENLDRETRMYFPIEVVGAAEEERVEAMRVGVKFDLRRSFENKRQWLGCSPEELTAAIDGWDGEVAVVN</sequence>